<accession>A0A384ZY31</accession>
<gene>
    <name evidence="1" type="ORF">AD1_075</name>
</gene>
<evidence type="ECO:0000313" key="2">
    <source>
        <dbReference type="Proteomes" id="UP000262440"/>
    </source>
</evidence>
<reference evidence="1 2" key="1">
    <citation type="journal article" date="2018" name="Front. Microbiol.">
        <title>Jumbo Bacteriophages Are Represented Within an Increasing Diversity of Environmental Viruses Infecting the Emerging Phytopathogen, Dickeya solani.</title>
        <authorList>
            <person name="Day A.W."/>
            <person name="Ahn J."/>
            <person name="Salmond G.P.C."/>
        </authorList>
    </citation>
    <scope>NUCLEOTIDE SEQUENCE [LARGE SCALE GENOMIC DNA]</scope>
</reference>
<dbReference type="Proteomes" id="UP000262440">
    <property type="component" value="Segment"/>
</dbReference>
<name>A0A384ZY31_9CAUD</name>
<organism evidence="1 2">
    <name type="scientific">Dickeya phage vB_DsoM_AD1</name>
    <dbReference type="NCBI Taxonomy" id="2283029"/>
    <lineage>
        <taxon>Viruses</taxon>
        <taxon>Duplodnaviria</taxon>
        <taxon>Heunggongvirae</taxon>
        <taxon>Uroviricota</taxon>
        <taxon>Caudoviricetes</taxon>
        <taxon>Alexandravirus</taxon>
        <taxon>Alexandravirus AD1</taxon>
    </lineage>
</organism>
<dbReference type="EMBL" id="MH460463">
    <property type="protein sequence ID" value="AXG67119.1"/>
    <property type="molecule type" value="Genomic_DNA"/>
</dbReference>
<sequence length="79" mass="9219">MQLTVALSAKQYISVSAEKSMLQQEYADMVKGMCEKYGVQQPFELDDDRLREFFSELSSSWKARKRELYQDGQITSEQL</sequence>
<keyword evidence="2" id="KW-1185">Reference proteome</keyword>
<evidence type="ECO:0000313" key="1">
    <source>
        <dbReference type="EMBL" id="AXG67119.1"/>
    </source>
</evidence>
<protein>
    <submittedName>
        <fullName evidence="1">Uncharacterized protein</fullName>
    </submittedName>
</protein>
<proteinExistence type="predicted"/>